<dbReference type="RefSeq" id="WP_181749977.1">
    <property type="nucleotide sequence ID" value="NZ_JACEIQ010000001.1"/>
</dbReference>
<dbReference type="Gene3D" id="2.120.10.30">
    <property type="entry name" value="TolB, C-terminal domain"/>
    <property type="match status" value="2"/>
</dbReference>
<reference evidence="4 5" key="1">
    <citation type="submission" date="2020-07" db="EMBL/GenBank/DDBJ databases">
        <authorList>
            <person name="Feng H."/>
        </authorList>
    </citation>
    <scope>NUCLEOTIDE SEQUENCE [LARGE SCALE GENOMIC DNA]</scope>
    <source>
        <strain evidence="5">s-10</strain>
    </source>
</reference>
<dbReference type="EMBL" id="JACEIQ010000001">
    <property type="protein sequence ID" value="MBA4492737.1"/>
    <property type="molecule type" value="Genomic_DNA"/>
</dbReference>
<dbReference type="Proteomes" id="UP000535491">
    <property type="component" value="Unassembled WGS sequence"/>
</dbReference>
<evidence type="ECO:0000256" key="1">
    <source>
        <dbReference type="SAM" id="MobiDB-lite"/>
    </source>
</evidence>
<dbReference type="InterPro" id="IPR032485">
    <property type="entry name" value="LRP1-like_beta_prop"/>
</dbReference>
<dbReference type="SUPFAM" id="SSF82171">
    <property type="entry name" value="DPP6 N-terminal domain-like"/>
    <property type="match status" value="1"/>
</dbReference>
<accession>A0A7W2A744</accession>
<proteinExistence type="predicted"/>
<name>A0A7W2A744_9BACL</name>
<dbReference type="PANTHER" id="PTHR36842">
    <property type="entry name" value="PROTEIN TOLB HOMOLOG"/>
    <property type="match status" value="1"/>
</dbReference>
<comment type="caution">
    <text evidence="4">The sequence shown here is derived from an EMBL/GenBank/DDBJ whole genome shotgun (WGS) entry which is preliminary data.</text>
</comment>
<dbReference type="PANTHER" id="PTHR36842:SF1">
    <property type="entry name" value="PROTEIN TOLB"/>
    <property type="match status" value="1"/>
</dbReference>
<evidence type="ECO:0000313" key="4">
    <source>
        <dbReference type="EMBL" id="MBA4492737.1"/>
    </source>
</evidence>
<keyword evidence="5" id="KW-1185">Reference proteome</keyword>
<evidence type="ECO:0000256" key="2">
    <source>
        <dbReference type="SAM" id="SignalP"/>
    </source>
</evidence>
<protein>
    <recommendedName>
        <fullName evidence="3">Prolow-density lipoprotein receptor-related protein 1-like beta-propeller domain-containing protein</fullName>
    </recommendedName>
</protein>
<keyword evidence="2" id="KW-0732">Signal</keyword>
<feature type="region of interest" description="Disordered" evidence="1">
    <location>
        <begin position="33"/>
        <end position="53"/>
    </location>
</feature>
<feature type="domain" description="Prolow-density lipoprotein receptor-related protein 1-like beta-propeller" evidence="3">
    <location>
        <begin position="109"/>
        <end position="259"/>
    </location>
</feature>
<feature type="chain" id="PRO_5030861881" description="Prolow-density lipoprotein receptor-related protein 1-like beta-propeller domain-containing protein" evidence="2">
    <location>
        <begin position="26"/>
        <end position="383"/>
    </location>
</feature>
<evidence type="ECO:0000313" key="5">
    <source>
        <dbReference type="Proteomes" id="UP000535491"/>
    </source>
</evidence>
<dbReference type="AlphaFoldDB" id="A0A7W2A744"/>
<dbReference type="Pfam" id="PF16472">
    <property type="entry name" value="DUF5050"/>
    <property type="match status" value="1"/>
</dbReference>
<feature type="signal peptide" evidence="2">
    <location>
        <begin position="1"/>
        <end position="25"/>
    </location>
</feature>
<evidence type="ECO:0000259" key="3">
    <source>
        <dbReference type="Pfam" id="PF16472"/>
    </source>
</evidence>
<dbReference type="InterPro" id="IPR011042">
    <property type="entry name" value="6-blade_b-propeller_TolB-like"/>
</dbReference>
<gene>
    <name evidence="4" type="ORF">H1191_00220</name>
</gene>
<feature type="compositionally biased region" description="Basic and acidic residues" evidence="1">
    <location>
        <begin position="33"/>
        <end position="48"/>
    </location>
</feature>
<sequence length="383" mass="42760">MNVISTVVGAMAFICLSALPGCAHATWENKKPAAETERSDSIPDHREQVTTPSGKKITVINNPNRFIYNEVALAKMDRYTGIRGMDFYHGGQLLVTRENKDTPPASVEGEKIYPQNLYLYHIQSKQAKLLHGESIHQGNAQYSPDKKHIYYVENSEETGTGYMMNKDGKQRKQVSERGAIHAFAGHWQNNREVLYATFAGEIYRADLDGKRTLLVKTGKSGISNVYQIGSNVYYTTADGDLKVYNMKTKKTKILKMKVMSLIPSPDQKRLAMVIGTDETKVALLLTDLQGNQKAKLAEGTQIYGISWSPDQSKIAYAVMSENRAKQGLFVADVKSLKSTPLSSEMESIIDPVKWDSSGKKLLISTVETKDLDNEFITYVITLK</sequence>
<organism evidence="4 5">
    <name type="scientific">Paenactinomyces guangxiensis</name>
    <dbReference type="NCBI Taxonomy" id="1490290"/>
    <lineage>
        <taxon>Bacteria</taxon>
        <taxon>Bacillati</taxon>
        <taxon>Bacillota</taxon>
        <taxon>Bacilli</taxon>
        <taxon>Bacillales</taxon>
        <taxon>Thermoactinomycetaceae</taxon>
        <taxon>Paenactinomyces</taxon>
    </lineage>
</organism>